<comment type="subcellular location">
    <subcellularLocation>
        <location evidence="1">Membrane</location>
        <topology evidence="1">Multi-pass membrane protein</topology>
    </subcellularLocation>
</comment>
<name>A0A5K1VB23_ENTHI</name>
<feature type="transmembrane region" description="Helical" evidence="5">
    <location>
        <begin position="7"/>
        <end position="30"/>
    </location>
</feature>
<reference evidence="6 7" key="1">
    <citation type="submission" date="2016-05" db="EMBL/GenBank/DDBJ databases">
        <title>First whole genome sequencing of Entamoeba histolytica HM1:IMSS-clone-6.</title>
        <authorList>
            <person name="Mukherjee Avik.K."/>
            <person name="Izumyama S."/>
            <person name="Nakada-Tsukui K."/>
            <person name="Nozaki T."/>
        </authorList>
    </citation>
    <scope>NUCLEOTIDE SEQUENCE [LARGE SCALE GENOMIC DNA]</scope>
    <source>
        <strain evidence="6 7">HM1:IMSS clone 6</strain>
    </source>
</reference>
<evidence type="ECO:0008006" key="8">
    <source>
        <dbReference type="Google" id="ProtNLM"/>
    </source>
</evidence>
<evidence type="ECO:0000256" key="5">
    <source>
        <dbReference type="SAM" id="Phobius"/>
    </source>
</evidence>
<dbReference type="GO" id="GO:0016020">
    <property type="term" value="C:membrane"/>
    <property type="evidence" value="ECO:0007669"/>
    <property type="project" value="UniProtKB-SubCell"/>
</dbReference>
<evidence type="ECO:0000313" key="6">
    <source>
        <dbReference type="EMBL" id="GAT98224.1"/>
    </source>
</evidence>
<dbReference type="Pfam" id="PF00335">
    <property type="entry name" value="Tetraspanin"/>
    <property type="match status" value="1"/>
</dbReference>
<dbReference type="VEuPathDB" id="AmoebaDB:EHI7A_089020"/>
<accession>A0A5K1VB23</accession>
<keyword evidence="3 5" id="KW-1133">Transmembrane helix</keyword>
<dbReference type="VEuPathDB" id="AmoebaDB:KM1_134360"/>
<evidence type="ECO:0000256" key="4">
    <source>
        <dbReference type="ARBA" id="ARBA00023136"/>
    </source>
</evidence>
<evidence type="ECO:0000313" key="7">
    <source>
        <dbReference type="Proteomes" id="UP000078387"/>
    </source>
</evidence>
<evidence type="ECO:0000256" key="2">
    <source>
        <dbReference type="ARBA" id="ARBA00022692"/>
    </source>
</evidence>
<dbReference type="VEuPathDB" id="AmoebaDB:EHI8A_075190"/>
<organism evidence="6 7">
    <name type="scientific">Entamoeba histolytica</name>
    <dbReference type="NCBI Taxonomy" id="5759"/>
    <lineage>
        <taxon>Eukaryota</taxon>
        <taxon>Amoebozoa</taxon>
        <taxon>Evosea</taxon>
        <taxon>Archamoebae</taxon>
        <taxon>Mastigamoebida</taxon>
        <taxon>Entamoebidae</taxon>
        <taxon>Entamoeba</taxon>
    </lineage>
</organism>
<evidence type="ECO:0000256" key="1">
    <source>
        <dbReference type="ARBA" id="ARBA00004141"/>
    </source>
</evidence>
<dbReference type="Proteomes" id="UP000078387">
    <property type="component" value="Unassembled WGS sequence"/>
</dbReference>
<keyword evidence="2 5" id="KW-0812">Transmembrane</keyword>
<dbReference type="AlphaFoldDB" id="A0A5K1VB23"/>
<comment type="caution">
    <text evidence="6">The sequence shown here is derived from an EMBL/GenBank/DDBJ whole genome shotgun (WGS) entry which is preliminary data.</text>
</comment>
<keyword evidence="4 5" id="KW-0472">Membrane</keyword>
<protein>
    <recommendedName>
        <fullName evidence="8">Tetraspanin family protein</fullName>
    </recommendedName>
</protein>
<gene>
    <name evidence="6" type="ORF">CL6EHI_075690</name>
</gene>
<feature type="transmembrane region" description="Helical" evidence="5">
    <location>
        <begin position="172"/>
        <end position="196"/>
    </location>
</feature>
<dbReference type="OMA" id="MMSATIQ"/>
<dbReference type="VEuPathDB" id="AmoebaDB:EHI_075690"/>
<proteinExistence type="predicted"/>
<sequence>MVSKLELSTTIAAAVYVLIGFFLIVASIVFTKDINAFARSAEGKDGDLTLYFTKASCVYLIVAGAICMLSGSLGMVGALLEKQWSMMLYFMTLIVSLITWFVLEGVFGMITFGLTAASEATMSSTIATWELRFHCCGWKTLPADASKCAYPAAFSQGHTCIQEFNSIWNLSIAGFAVVAAFSIFAIVQMVLACTLYRYLDNLFRYSYLNNQHGDNKDE</sequence>
<feature type="transmembrane region" description="Helical" evidence="5">
    <location>
        <begin position="58"/>
        <end position="80"/>
    </location>
</feature>
<dbReference type="EMBL" id="BDEQ01000001">
    <property type="protein sequence ID" value="GAT98224.1"/>
    <property type="molecule type" value="Genomic_DNA"/>
</dbReference>
<dbReference type="InterPro" id="IPR018499">
    <property type="entry name" value="Tetraspanin/Peripherin"/>
</dbReference>
<dbReference type="VEuPathDB" id="AmoebaDB:EHI5A_106540"/>
<feature type="transmembrane region" description="Helical" evidence="5">
    <location>
        <begin position="87"/>
        <end position="114"/>
    </location>
</feature>
<evidence type="ECO:0000256" key="3">
    <source>
        <dbReference type="ARBA" id="ARBA00022989"/>
    </source>
</evidence>